<organism evidence="2 3">
    <name type="scientific">Gimesia maris</name>
    <dbReference type="NCBI Taxonomy" id="122"/>
    <lineage>
        <taxon>Bacteria</taxon>
        <taxon>Pseudomonadati</taxon>
        <taxon>Planctomycetota</taxon>
        <taxon>Planctomycetia</taxon>
        <taxon>Planctomycetales</taxon>
        <taxon>Planctomycetaceae</taxon>
        <taxon>Gimesia</taxon>
    </lineage>
</organism>
<keyword evidence="2" id="KW-0067">ATP-binding</keyword>
<keyword evidence="2" id="KW-0547">Nucleotide-binding</keyword>
<comment type="caution">
    <text evidence="2">The sequence shown here is derived from an EMBL/GenBank/DDBJ whole genome shotgun (WGS) entry which is preliminary data.</text>
</comment>
<dbReference type="GO" id="GO:0005524">
    <property type="term" value="F:ATP binding"/>
    <property type="evidence" value="ECO:0007669"/>
    <property type="project" value="UniProtKB-KW"/>
</dbReference>
<protein>
    <submittedName>
        <fullName evidence="2">Large ATP-binding protein</fullName>
    </submittedName>
</protein>
<feature type="coiled-coil region" evidence="1">
    <location>
        <begin position="399"/>
        <end position="444"/>
    </location>
</feature>
<reference evidence="2 3" key="1">
    <citation type="journal article" date="2018" name="Nat. Biotechnol.">
        <title>A standardized bacterial taxonomy based on genome phylogeny substantially revises the tree of life.</title>
        <authorList>
            <person name="Parks D.H."/>
            <person name="Chuvochina M."/>
            <person name="Waite D.W."/>
            <person name="Rinke C."/>
            <person name="Skarshewski A."/>
            <person name="Chaumeil P.A."/>
            <person name="Hugenholtz P."/>
        </authorList>
    </citation>
    <scope>NUCLEOTIDE SEQUENCE [LARGE SCALE GENOMIC DNA]</scope>
    <source>
        <strain evidence="2">UBA9375</strain>
    </source>
</reference>
<dbReference type="Proteomes" id="UP000263642">
    <property type="component" value="Unassembled WGS sequence"/>
</dbReference>
<proteinExistence type="predicted"/>
<name>A0A3D3RFF1_9PLAN</name>
<dbReference type="InterPro" id="IPR027417">
    <property type="entry name" value="P-loop_NTPase"/>
</dbReference>
<dbReference type="EMBL" id="DQAY01000196">
    <property type="protein sequence ID" value="HCO27356.1"/>
    <property type="molecule type" value="Genomic_DNA"/>
</dbReference>
<dbReference type="RefSeq" id="WP_278447328.1">
    <property type="nucleotide sequence ID" value="NZ_CAXAST010000012.1"/>
</dbReference>
<dbReference type="Gene3D" id="3.40.50.300">
    <property type="entry name" value="P-loop containing nucleotide triphosphate hydrolases"/>
    <property type="match status" value="1"/>
</dbReference>
<dbReference type="SUPFAM" id="SSF52540">
    <property type="entry name" value="P-loop containing nucleoside triphosphate hydrolases"/>
    <property type="match status" value="1"/>
</dbReference>
<evidence type="ECO:0000313" key="2">
    <source>
        <dbReference type="EMBL" id="HCO27356.1"/>
    </source>
</evidence>
<keyword evidence="1" id="KW-0175">Coiled coil</keyword>
<dbReference type="AlphaFoldDB" id="A0A3D3RFF1"/>
<gene>
    <name evidence="2" type="ORF">DIT97_31760</name>
</gene>
<accession>A0A3D3RFF1</accession>
<evidence type="ECO:0000256" key="1">
    <source>
        <dbReference type="SAM" id="Coils"/>
    </source>
</evidence>
<sequence>MNQKNVNRDWVTSIAERADANPDSVEQILADYRIQASPVVPAPRRLLLKRIHFSGIKDGVDCSGEFEFEWDKLDHGLWAILTDSNLKGKSSVLEVVRWLLRGRPTANLQDDVRSWIRESSLSFQLDEVDYKVEIQCGDDVTGKLSRFSRSGNKRKIGWFGNELEFEAVMSDFFMREFSMDLVAVYRKSGDVDGRTVLHGWHALSGVMFIGTDYTTLVGDLAPNTGLPIRLTQMYLGIPWISTLASAKAAVAEQKRKLAAKSKLEQDANELRDKRLKQLHGLLETKQDELTKLPSMEIVEDRFKNIGIELSKFKEDEILLSNQIRQAKKSVTAVEAIYLEDRRTLQTHLEYNAADAVFRALDPTCCPRCEKSISESRKKTEKETNECAVCGKQVHSNVNAAELQHSLEQQTKASKQAQTKARRVLKNLLKNQSELTQAIEAKQKQITTTANKISKLGQRSNVLTEIAVLKARIEEASSTDLNQVYETDELKILNAVVKETNERVKELQNDVFQSVSEGIVTYAQRFGMSALTSASLKGNMVLKLTKGGEETSYSKVTEGEKLRLKVATVLAMISVGEKKGVGRYPGLLMIDSPGAQEVASKDLEQLISGLEDLSNELEHIQVIVASISSDAILNHVDESRLKQSHADNPLW</sequence>
<evidence type="ECO:0000313" key="3">
    <source>
        <dbReference type="Proteomes" id="UP000263642"/>
    </source>
</evidence>